<keyword evidence="2" id="KW-0812">Transmembrane</keyword>
<feature type="compositionally biased region" description="Basic and acidic residues" evidence="1">
    <location>
        <begin position="118"/>
        <end position="131"/>
    </location>
</feature>
<feature type="transmembrane region" description="Helical" evidence="2">
    <location>
        <begin position="20"/>
        <end position="39"/>
    </location>
</feature>
<sequence>MASCWLWSWPWVRASQWPAWLGSRGVVVSIIGFVVGFPVKFGQAVGDVYYALGRVAAVVVAVVAVVAASASAILPPPLPPFPASSTSSSSSPLIPPDHVQLIQGPHRQRLVVPRVARRRQDHDHDHDHGPAVDHLPLDTAEPEPATMHCRANVDCRMSQLGGRGLSLEFLFLSHGENASSAFPTLAVAALAPLLCCLDTPAQVLPPGCWYASVAQLSTPFKPPAWLSAAAAVCRLSCLVLRDMYHSAFQSSGTWLPLTTPTACSFNMPSWPPLFVLVQTVHRPPVPLTTTATMTGGHAVIGVEDIDAS</sequence>
<evidence type="ECO:0000256" key="1">
    <source>
        <dbReference type="SAM" id="MobiDB-lite"/>
    </source>
</evidence>
<dbReference type="EMBL" id="KI964979">
    <property type="protein sequence ID" value="EUC27214.1"/>
    <property type="molecule type" value="Genomic_DNA"/>
</dbReference>
<proteinExistence type="predicted"/>
<dbReference type="GeneID" id="19146911"/>
<accession>W6XWW2</accession>
<protein>
    <submittedName>
        <fullName evidence="3">Uncharacterized protein</fullName>
    </submittedName>
</protein>
<dbReference type="KEGG" id="bze:COCCADRAFT_31253"/>
<dbReference type="AlphaFoldDB" id="W6XWW2"/>
<gene>
    <name evidence="3" type="ORF">COCCADRAFT_31253</name>
</gene>
<dbReference type="Proteomes" id="UP000053841">
    <property type="component" value="Unassembled WGS sequence"/>
</dbReference>
<evidence type="ECO:0000313" key="4">
    <source>
        <dbReference type="Proteomes" id="UP000053841"/>
    </source>
</evidence>
<organism evidence="3 4">
    <name type="scientific">Cochliobolus carbonum (strain 26-R-13)</name>
    <name type="common">Maize leaf spot fungus</name>
    <name type="synonym">Bipolaris zeicola</name>
    <dbReference type="NCBI Taxonomy" id="930089"/>
    <lineage>
        <taxon>Eukaryota</taxon>
        <taxon>Fungi</taxon>
        <taxon>Dikarya</taxon>
        <taxon>Ascomycota</taxon>
        <taxon>Pezizomycotina</taxon>
        <taxon>Dothideomycetes</taxon>
        <taxon>Pleosporomycetidae</taxon>
        <taxon>Pleosporales</taxon>
        <taxon>Pleosporineae</taxon>
        <taxon>Pleosporaceae</taxon>
        <taxon>Bipolaris</taxon>
    </lineage>
</organism>
<keyword evidence="4" id="KW-1185">Reference proteome</keyword>
<dbReference type="HOGENOM" id="CLU_903116_0_0_1"/>
<keyword evidence="2" id="KW-0472">Membrane</keyword>
<keyword evidence="2" id="KW-1133">Transmembrane helix</keyword>
<evidence type="ECO:0000256" key="2">
    <source>
        <dbReference type="SAM" id="Phobius"/>
    </source>
</evidence>
<feature type="transmembrane region" description="Helical" evidence="2">
    <location>
        <begin position="51"/>
        <end position="74"/>
    </location>
</feature>
<dbReference type="RefSeq" id="XP_007718483.1">
    <property type="nucleotide sequence ID" value="XM_007720293.1"/>
</dbReference>
<feature type="region of interest" description="Disordered" evidence="1">
    <location>
        <begin position="118"/>
        <end position="140"/>
    </location>
</feature>
<reference evidence="3 4" key="1">
    <citation type="journal article" date="2013" name="PLoS Genet.">
        <title>Comparative genome structure, secondary metabolite, and effector coding capacity across Cochliobolus pathogens.</title>
        <authorList>
            <person name="Condon B.J."/>
            <person name="Leng Y."/>
            <person name="Wu D."/>
            <person name="Bushley K.E."/>
            <person name="Ohm R.A."/>
            <person name="Otillar R."/>
            <person name="Martin J."/>
            <person name="Schackwitz W."/>
            <person name="Grimwood J."/>
            <person name="MohdZainudin N."/>
            <person name="Xue C."/>
            <person name="Wang R."/>
            <person name="Manning V.A."/>
            <person name="Dhillon B."/>
            <person name="Tu Z.J."/>
            <person name="Steffenson B.J."/>
            <person name="Salamov A."/>
            <person name="Sun H."/>
            <person name="Lowry S."/>
            <person name="LaButti K."/>
            <person name="Han J."/>
            <person name="Copeland A."/>
            <person name="Lindquist E."/>
            <person name="Barry K."/>
            <person name="Schmutz J."/>
            <person name="Baker S.E."/>
            <person name="Ciuffetti L.M."/>
            <person name="Grigoriev I.V."/>
            <person name="Zhong S."/>
            <person name="Turgeon B.G."/>
        </authorList>
    </citation>
    <scope>NUCLEOTIDE SEQUENCE [LARGE SCALE GENOMIC DNA]</scope>
    <source>
        <strain evidence="3 4">26-R-13</strain>
    </source>
</reference>
<evidence type="ECO:0000313" key="3">
    <source>
        <dbReference type="EMBL" id="EUC27214.1"/>
    </source>
</evidence>
<name>W6XWW2_COCC2</name>